<dbReference type="AlphaFoldDB" id="A0A9P4MMW0"/>
<evidence type="ECO:0000256" key="1">
    <source>
        <dbReference type="SAM" id="SignalP"/>
    </source>
</evidence>
<dbReference type="Pfam" id="PF09792">
    <property type="entry name" value="But2"/>
    <property type="match status" value="1"/>
</dbReference>
<reference evidence="3" key="1">
    <citation type="journal article" date="2020" name="Stud. Mycol.">
        <title>101 Dothideomycetes genomes: a test case for predicting lifestyles and emergence of pathogens.</title>
        <authorList>
            <person name="Haridas S."/>
            <person name="Albert R."/>
            <person name="Binder M."/>
            <person name="Bloem J."/>
            <person name="Labutti K."/>
            <person name="Salamov A."/>
            <person name="Andreopoulos B."/>
            <person name="Baker S."/>
            <person name="Barry K."/>
            <person name="Bills G."/>
            <person name="Bluhm B."/>
            <person name="Cannon C."/>
            <person name="Castanera R."/>
            <person name="Culley D."/>
            <person name="Daum C."/>
            <person name="Ezra D."/>
            <person name="Gonzalez J."/>
            <person name="Henrissat B."/>
            <person name="Kuo A."/>
            <person name="Liang C."/>
            <person name="Lipzen A."/>
            <person name="Lutzoni F."/>
            <person name="Magnuson J."/>
            <person name="Mondo S."/>
            <person name="Nolan M."/>
            <person name="Ohm R."/>
            <person name="Pangilinan J."/>
            <person name="Park H.-J."/>
            <person name="Ramirez L."/>
            <person name="Alfaro M."/>
            <person name="Sun H."/>
            <person name="Tritt A."/>
            <person name="Yoshinaga Y."/>
            <person name="Zwiers L.-H."/>
            <person name="Turgeon B."/>
            <person name="Goodwin S."/>
            <person name="Spatafora J."/>
            <person name="Crous P."/>
            <person name="Grigoriev I."/>
        </authorList>
    </citation>
    <scope>NUCLEOTIDE SEQUENCE</scope>
    <source>
        <strain evidence="3">ATCC 74209</strain>
    </source>
</reference>
<evidence type="ECO:0000313" key="3">
    <source>
        <dbReference type="EMBL" id="KAF2198714.1"/>
    </source>
</evidence>
<feature type="domain" description="Ubiquitin 3 binding protein But2 C-terminal" evidence="2">
    <location>
        <begin position="24"/>
        <end position="176"/>
    </location>
</feature>
<dbReference type="Proteomes" id="UP000799536">
    <property type="component" value="Unassembled WGS sequence"/>
</dbReference>
<organism evidence="3 4">
    <name type="scientific">Delitschia confertaspora ATCC 74209</name>
    <dbReference type="NCBI Taxonomy" id="1513339"/>
    <lineage>
        <taxon>Eukaryota</taxon>
        <taxon>Fungi</taxon>
        <taxon>Dikarya</taxon>
        <taxon>Ascomycota</taxon>
        <taxon>Pezizomycotina</taxon>
        <taxon>Dothideomycetes</taxon>
        <taxon>Pleosporomycetidae</taxon>
        <taxon>Pleosporales</taxon>
        <taxon>Delitschiaceae</taxon>
        <taxon>Delitschia</taxon>
    </lineage>
</organism>
<keyword evidence="4" id="KW-1185">Reference proteome</keyword>
<name>A0A9P4MMW0_9PLEO</name>
<accession>A0A9P4MMW0</accession>
<comment type="caution">
    <text evidence="3">The sequence shown here is derived from an EMBL/GenBank/DDBJ whole genome shotgun (WGS) entry which is preliminary data.</text>
</comment>
<sequence length="188" mass="20580">MHYLVLISLFFSLQAFGATLISRQFPSLLIPVSQDAPNTALGTQYTGQVAIRNGSHQIYTEVLFDIPPNAATSCNLSFSISTSRPAPWTLTPSPPFPGPFIFNISTLSSAPNKCLDTWNHRPSVKDWVATVEVKHDGSVKMTGGKVGCLKGQTANFLVYPGRAGTMGLEWFEEADPVHGITYEMWTDE</sequence>
<feature type="chain" id="PRO_5040212601" description="Ubiquitin 3 binding protein But2 C-terminal domain-containing protein" evidence="1">
    <location>
        <begin position="18"/>
        <end position="188"/>
    </location>
</feature>
<keyword evidence="1" id="KW-0732">Signal</keyword>
<dbReference type="PANTHER" id="PTHR39613:SF1">
    <property type="entry name" value="ANCHORED CELL WALL PROTEIN, PUTATIVE (AFU_ORTHOLOGUE AFUA_4G08960)-RELATED"/>
    <property type="match status" value="1"/>
</dbReference>
<evidence type="ECO:0000259" key="2">
    <source>
        <dbReference type="Pfam" id="PF09792"/>
    </source>
</evidence>
<dbReference type="OrthoDB" id="4657524at2759"/>
<dbReference type="PANTHER" id="PTHR39613">
    <property type="entry name" value="ANCHORED CELL WALL PROTEIN, PUTATIVE (AFU_ORTHOLOGUE AFUA_4G08960)-RELATED"/>
    <property type="match status" value="1"/>
</dbReference>
<proteinExistence type="predicted"/>
<feature type="signal peptide" evidence="1">
    <location>
        <begin position="1"/>
        <end position="17"/>
    </location>
</feature>
<evidence type="ECO:0000313" key="4">
    <source>
        <dbReference type="Proteomes" id="UP000799536"/>
    </source>
</evidence>
<protein>
    <recommendedName>
        <fullName evidence="2">Ubiquitin 3 binding protein But2 C-terminal domain-containing protein</fullName>
    </recommendedName>
</protein>
<gene>
    <name evidence="3" type="ORF">GQ43DRAFT_474291</name>
</gene>
<dbReference type="InterPro" id="IPR018620">
    <property type="entry name" value="Ubiquitin3-bd_protein_But2_C"/>
</dbReference>
<dbReference type="EMBL" id="ML994123">
    <property type="protein sequence ID" value="KAF2198714.1"/>
    <property type="molecule type" value="Genomic_DNA"/>
</dbReference>